<feature type="region of interest" description="Disordered" evidence="1">
    <location>
        <begin position="33"/>
        <end position="69"/>
    </location>
</feature>
<keyword evidence="3" id="KW-1185">Reference proteome</keyword>
<dbReference type="Proteomes" id="UP000009183">
    <property type="component" value="Chromosome 9"/>
</dbReference>
<dbReference type="EMBL" id="FN595513">
    <property type="protein sequence ID" value="CBI25265.3"/>
    <property type="molecule type" value="Genomic_DNA"/>
</dbReference>
<dbReference type="InParanoid" id="D7T433"/>
<sequence>MTSWMISRATWISRDKWEDKTLTSPFLEAELEDGNIRKGEDETANGPISRNSHRTSVGHPTYSGMTLKP</sequence>
<dbReference type="PaxDb" id="29760-VIT_09s0018g01690.t01"/>
<reference evidence="3" key="1">
    <citation type="journal article" date="2007" name="Nature">
        <title>The grapevine genome sequence suggests ancestral hexaploidization in major angiosperm phyla.</title>
        <authorList>
            <consortium name="The French-Italian Public Consortium for Grapevine Genome Characterization."/>
            <person name="Jaillon O."/>
            <person name="Aury J.-M."/>
            <person name="Noel B."/>
            <person name="Policriti A."/>
            <person name="Clepet C."/>
            <person name="Casagrande A."/>
            <person name="Choisne N."/>
            <person name="Aubourg S."/>
            <person name="Vitulo N."/>
            <person name="Jubin C."/>
            <person name="Vezzi A."/>
            <person name="Legeai F."/>
            <person name="Hugueney P."/>
            <person name="Dasilva C."/>
            <person name="Horner D."/>
            <person name="Mica E."/>
            <person name="Jublot D."/>
            <person name="Poulain J."/>
            <person name="Bruyere C."/>
            <person name="Billault A."/>
            <person name="Segurens B."/>
            <person name="Gouyvenoux M."/>
            <person name="Ugarte E."/>
            <person name="Cattonaro F."/>
            <person name="Anthouard V."/>
            <person name="Vico V."/>
            <person name="Del Fabbro C."/>
            <person name="Alaux M."/>
            <person name="Di Gaspero G."/>
            <person name="Dumas V."/>
            <person name="Felice N."/>
            <person name="Paillard S."/>
            <person name="Juman I."/>
            <person name="Moroldo M."/>
            <person name="Scalabrin S."/>
            <person name="Canaguier A."/>
            <person name="Le Clainche I."/>
            <person name="Malacrida G."/>
            <person name="Durand E."/>
            <person name="Pesole G."/>
            <person name="Laucou V."/>
            <person name="Chatelet P."/>
            <person name="Merdinoglu D."/>
            <person name="Delledonne M."/>
            <person name="Pezzotti M."/>
            <person name="Lecharny A."/>
            <person name="Scarpelli C."/>
            <person name="Artiguenave F."/>
            <person name="Pe M.E."/>
            <person name="Valle G."/>
            <person name="Morgante M."/>
            <person name="Caboche M."/>
            <person name="Adam-Blondon A.-F."/>
            <person name="Weissenbach J."/>
            <person name="Quetier F."/>
            <person name="Wincker P."/>
        </authorList>
    </citation>
    <scope>NUCLEOTIDE SEQUENCE [LARGE SCALE GENOMIC DNA]</scope>
    <source>
        <strain evidence="3">cv. Pinot noir / PN40024</strain>
    </source>
</reference>
<gene>
    <name evidence="2" type="ordered locus">VIT_09s0018g01690</name>
</gene>
<evidence type="ECO:0000313" key="2">
    <source>
        <dbReference type="EMBL" id="CBI25265.3"/>
    </source>
</evidence>
<dbReference type="AlphaFoldDB" id="D7T433"/>
<protein>
    <submittedName>
        <fullName evidence="2">Uncharacterized protein</fullName>
    </submittedName>
</protein>
<evidence type="ECO:0000313" key="3">
    <source>
        <dbReference type="Proteomes" id="UP000009183"/>
    </source>
</evidence>
<accession>D7T433</accession>
<proteinExistence type="predicted"/>
<organism evidence="2 3">
    <name type="scientific">Vitis vinifera</name>
    <name type="common">Grape</name>
    <dbReference type="NCBI Taxonomy" id="29760"/>
    <lineage>
        <taxon>Eukaryota</taxon>
        <taxon>Viridiplantae</taxon>
        <taxon>Streptophyta</taxon>
        <taxon>Embryophyta</taxon>
        <taxon>Tracheophyta</taxon>
        <taxon>Spermatophyta</taxon>
        <taxon>Magnoliopsida</taxon>
        <taxon>eudicotyledons</taxon>
        <taxon>Gunneridae</taxon>
        <taxon>Pentapetalae</taxon>
        <taxon>rosids</taxon>
        <taxon>Vitales</taxon>
        <taxon>Vitaceae</taxon>
        <taxon>Viteae</taxon>
        <taxon>Vitis</taxon>
    </lineage>
</organism>
<dbReference type="HOGENOM" id="CLU_2781090_0_0_1"/>
<evidence type="ECO:0000256" key="1">
    <source>
        <dbReference type="SAM" id="MobiDB-lite"/>
    </source>
</evidence>
<name>D7T433_VITVI</name>